<comment type="caution">
    <text evidence="3">The sequence shown here is derived from an EMBL/GenBank/DDBJ whole genome shotgun (WGS) entry which is preliminary data.</text>
</comment>
<keyword evidence="2" id="KW-0472">Membrane</keyword>
<dbReference type="InterPro" id="IPR018811">
    <property type="entry name" value="MRX11"/>
</dbReference>
<keyword evidence="2" id="KW-0812">Transmembrane</keyword>
<dbReference type="RefSeq" id="XP_035319419.1">
    <property type="nucleotide sequence ID" value="XM_035464749.1"/>
</dbReference>
<dbReference type="Proteomes" id="UP000749293">
    <property type="component" value="Unassembled WGS sequence"/>
</dbReference>
<evidence type="ECO:0000256" key="2">
    <source>
        <dbReference type="SAM" id="Phobius"/>
    </source>
</evidence>
<dbReference type="OrthoDB" id="5580261at2759"/>
<accession>A0A9P5CZQ3</accession>
<evidence type="ECO:0000313" key="3">
    <source>
        <dbReference type="EMBL" id="KAF4120767.1"/>
    </source>
</evidence>
<feature type="transmembrane region" description="Helical" evidence="2">
    <location>
        <begin position="71"/>
        <end position="93"/>
    </location>
</feature>
<dbReference type="Pfam" id="PF10306">
    <property type="entry name" value="FLILHELTA"/>
    <property type="match status" value="1"/>
</dbReference>
<organism evidence="3 4">
    <name type="scientific">Geosmithia morbida</name>
    <dbReference type="NCBI Taxonomy" id="1094350"/>
    <lineage>
        <taxon>Eukaryota</taxon>
        <taxon>Fungi</taxon>
        <taxon>Dikarya</taxon>
        <taxon>Ascomycota</taxon>
        <taxon>Pezizomycotina</taxon>
        <taxon>Sordariomycetes</taxon>
        <taxon>Hypocreomycetidae</taxon>
        <taxon>Hypocreales</taxon>
        <taxon>Bionectriaceae</taxon>
        <taxon>Geosmithia</taxon>
    </lineage>
</organism>
<feature type="region of interest" description="Disordered" evidence="1">
    <location>
        <begin position="1"/>
        <end position="36"/>
    </location>
</feature>
<dbReference type="GeneID" id="55969001"/>
<gene>
    <name evidence="3" type="ORF">GMORB2_2771</name>
</gene>
<feature type="compositionally biased region" description="Basic residues" evidence="1">
    <location>
        <begin position="1"/>
        <end position="12"/>
    </location>
</feature>
<dbReference type="EMBL" id="JAANYQ010000015">
    <property type="protein sequence ID" value="KAF4120767.1"/>
    <property type="molecule type" value="Genomic_DNA"/>
</dbReference>
<evidence type="ECO:0000256" key="1">
    <source>
        <dbReference type="SAM" id="MobiDB-lite"/>
    </source>
</evidence>
<dbReference type="PANTHER" id="PTHR28002:SF1">
    <property type="entry name" value="MIOREX COMPLEX COMPONENT 11"/>
    <property type="match status" value="1"/>
</dbReference>
<reference evidence="3" key="1">
    <citation type="submission" date="2020-03" db="EMBL/GenBank/DDBJ databases">
        <title>Site-based positive gene gene selection in Geosmithia morbida across the United States reveals a broad range of putative effectors and factors for local host and environmental adapation.</title>
        <authorList>
            <person name="Onufrak A."/>
            <person name="Murdoch R.W."/>
            <person name="Gazis R."/>
            <person name="Huff M."/>
            <person name="Staton M."/>
            <person name="Klingeman W."/>
            <person name="Hadziabdic D."/>
        </authorList>
    </citation>
    <scope>NUCLEOTIDE SEQUENCE</scope>
    <source>
        <strain evidence="3">1262</strain>
    </source>
</reference>
<protein>
    <submittedName>
        <fullName evidence="3">Uncharacterized protein</fullName>
    </submittedName>
</protein>
<name>A0A9P5CZQ3_9HYPO</name>
<dbReference type="AlphaFoldDB" id="A0A9P5CZQ3"/>
<proteinExistence type="predicted"/>
<sequence length="226" mass="25248">MFARRLFPRRGRLPPTSRRLPKGNTSPATGTRYQSTQISKQATRIDRITARLPRRLQPYTRGLRDAPVSHIVSFLILHELTAVVPLLALFGLFHYGADHVPLGRIAADCNDTYLGDYVRGGVARFESYFSRKGWFGFGRDDDGATPFLAEGRQQLQDKGGSREQTDKAVQRFRSGEEKYRILVEVALAYAVTKALLPIRIIASVSATPWFAGVLGRARKAVSSRKS</sequence>
<feature type="compositionally biased region" description="Polar residues" evidence="1">
    <location>
        <begin position="23"/>
        <end position="36"/>
    </location>
</feature>
<evidence type="ECO:0000313" key="4">
    <source>
        <dbReference type="Proteomes" id="UP000749293"/>
    </source>
</evidence>
<keyword evidence="2" id="KW-1133">Transmembrane helix</keyword>
<keyword evidence="4" id="KW-1185">Reference proteome</keyword>
<dbReference type="GO" id="GO:0005739">
    <property type="term" value="C:mitochondrion"/>
    <property type="evidence" value="ECO:0007669"/>
    <property type="project" value="TreeGrafter"/>
</dbReference>
<feature type="transmembrane region" description="Helical" evidence="2">
    <location>
        <begin position="194"/>
        <end position="215"/>
    </location>
</feature>
<dbReference type="PANTHER" id="PTHR28002">
    <property type="entry name" value="MIOREX COMPLEX COMPONENT 11"/>
    <property type="match status" value="1"/>
</dbReference>